<keyword evidence="4" id="KW-1185">Reference proteome</keyword>
<comment type="caution">
    <text evidence="3">The sequence shown here is derived from an EMBL/GenBank/DDBJ whole genome shotgun (WGS) entry which is preliminary data.</text>
</comment>
<feature type="region of interest" description="Disordered" evidence="1">
    <location>
        <begin position="189"/>
        <end position="235"/>
    </location>
</feature>
<evidence type="ECO:0000256" key="1">
    <source>
        <dbReference type="SAM" id="MobiDB-lite"/>
    </source>
</evidence>
<evidence type="ECO:0008006" key="5">
    <source>
        <dbReference type="Google" id="ProtNLM"/>
    </source>
</evidence>
<dbReference type="AlphaFoldDB" id="A0A409YLR1"/>
<name>A0A409YLR1_9AGAR</name>
<dbReference type="OrthoDB" id="3364107at2759"/>
<dbReference type="Proteomes" id="UP000284842">
    <property type="component" value="Unassembled WGS sequence"/>
</dbReference>
<dbReference type="InParanoid" id="A0A409YLR1"/>
<keyword evidence="2" id="KW-1133">Transmembrane helix</keyword>
<dbReference type="EMBL" id="NHTK01000999">
    <property type="protein sequence ID" value="PPR04001.1"/>
    <property type="molecule type" value="Genomic_DNA"/>
</dbReference>
<evidence type="ECO:0000256" key="2">
    <source>
        <dbReference type="SAM" id="Phobius"/>
    </source>
</evidence>
<proteinExistence type="predicted"/>
<protein>
    <recommendedName>
        <fullName evidence="5">MARVEL domain-containing protein</fullName>
    </recommendedName>
</protein>
<keyword evidence="2" id="KW-0812">Transmembrane</keyword>
<feature type="compositionally biased region" description="Low complexity" evidence="1">
    <location>
        <begin position="203"/>
        <end position="228"/>
    </location>
</feature>
<reference evidence="3 4" key="1">
    <citation type="journal article" date="2018" name="Evol. Lett.">
        <title>Horizontal gene cluster transfer increased hallucinogenic mushroom diversity.</title>
        <authorList>
            <person name="Reynolds H.T."/>
            <person name="Vijayakumar V."/>
            <person name="Gluck-Thaler E."/>
            <person name="Korotkin H.B."/>
            <person name="Matheny P.B."/>
            <person name="Slot J.C."/>
        </authorList>
    </citation>
    <scope>NUCLEOTIDE SEQUENCE [LARGE SCALE GENOMIC DNA]</scope>
    <source>
        <strain evidence="3 4">2629</strain>
    </source>
</reference>
<feature type="transmembrane region" description="Helical" evidence="2">
    <location>
        <begin position="46"/>
        <end position="70"/>
    </location>
</feature>
<gene>
    <name evidence="3" type="ORF">CVT24_010494</name>
</gene>
<accession>A0A409YLR1</accession>
<keyword evidence="2" id="KW-0472">Membrane</keyword>
<feature type="transmembrane region" description="Helical" evidence="2">
    <location>
        <begin position="129"/>
        <end position="151"/>
    </location>
</feature>
<dbReference type="STRING" id="181874.A0A409YLR1"/>
<organism evidence="3 4">
    <name type="scientific">Panaeolus cyanescens</name>
    <dbReference type="NCBI Taxonomy" id="181874"/>
    <lineage>
        <taxon>Eukaryota</taxon>
        <taxon>Fungi</taxon>
        <taxon>Dikarya</taxon>
        <taxon>Basidiomycota</taxon>
        <taxon>Agaricomycotina</taxon>
        <taxon>Agaricomycetes</taxon>
        <taxon>Agaricomycetidae</taxon>
        <taxon>Agaricales</taxon>
        <taxon>Agaricineae</taxon>
        <taxon>Galeropsidaceae</taxon>
        <taxon>Panaeolus</taxon>
    </lineage>
</organism>
<evidence type="ECO:0000313" key="4">
    <source>
        <dbReference type="Proteomes" id="UP000284842"/>
    </source>
</evidence>
<sequence>MVELNNGLRLARTAVYGVSTLFSLVVIITAAIVTHYTTTRSYYGFYYTYAALGIATAILTMFTLPVMWFLSEKRKGSIAAMVVVDISWGWFLWIMWLSTAASSAGWLGSCSWYGYGGSDWETACHSTKALSAFAFLTWLALMFFNFTLFAFTIRQHMRGNTGIWRAQITEADFTAVGNNTVFAPGAEMKGQPGFAPQYPPQGTPTTGYSPQQYPQQPQGYAPAPGTPQTNPYPQV</sequence>
<evidence type="ECO:0000313" key="3">
    <source>
        <dbReference type="EMBL" id="PPR04001.1"/>
    </source>
</evidence>
<feature type="transmembrane region" description="Helical" evidence="2">
    <location>
        <begin position="14"/>
        <end position="34"/>
    </location>
</feature>